<dbReference type="Gene3D" id="3.30.70.270">
    <property type="match status" value="1"/>
</dbReference>
<dbReference type="SMART" id="SM00267">
    <property type="entry name" value="GGDEF"/>
    <property type="match status" value="1"/>
</dbReference>
<dbReference type="InterPro" id="IPR001610">
    <property type="entry name" value="PAC"/>
</dbReference>
<comment type="caution">
    <text evidence="4">The sequence shown here is derived from an EMBL/GenBank/DDBJ whole genome shotgun (WGS) entry which is preliminary data.</text>
</comment>
<name>A0ABX1N480_9RHOO</name>
<dbReference type="Gene3D" id="3.30.450.20">
    <property type="entry name" value="PAS domain"/>
    <property type="match status" value="2"/>
</dbReference>
<dbReference type="InterPro" id="IPR035965">
    <property type="entry name" value="PAS-like_dom_sf"/>
</dbReference>
<feature type="domain" description="PAC" evidence="2">
    <location>
        <begin position="446"/>
        <end position="496"/>
    </location>
</feature>
<dbReference type="CDD" id="cd01949">
    <property type="entry name" value="GGDEF"/>
    <property type="match status" value="1"/>
</dbReference>
<proteinExistence type="predicted"/>
<dbReference type="SUPFAM" id="SSF55073">
    <property type="entry name" value="Nucleotide cyclase"/>
    <property type="match status" value="1"/>
</dbReference>
<sequence>MPHQVFEAIKSVPAAAPLPRRSVRTFLIWLVLACLLPGVIGATVLVVYQYQEGRAQQEKDMVRTLRALVQRVDSHLLHVQAVAQTLSTSETLKRNDLARFHERAREVVNVAGLGTHVILRDVAGRQLVNTTVEFGAPLPEGGAEDQVRDIFTTGKPTVSDVYVGPVLKRPVVTVSVPVRVGGEIAYALSVGIASETFTTILTAQRLPEDWVAVIFDGLGTIVVRTAEKERFVGSKVVDQLFQAMQKSPDGAVELTTLEGIEVVSFYCRSRVTNWGIAVGIPRQAIQRPFVQTLALLTVGVAALFGIGLALARVMAARIAHSVQALTAPAIALGSGAPTAVPQVHIKEAAEVAAAIERAGELLKERARTLHAQQEELRKFKFFSDHSTDVHLLVDEAGGLRYANKRACERLGYDEAQLLELNIADIAIHANAYFAEIFARGKQGAIAPFEDAQRRRDGSTFPVEITATVLEFDDGWLMLATCRDITERKLAEQRVCEAALLDSLTGLPNRALVANYCAHLLAAARRGHGQGALLFIDLDRFKPVNDRYGHEIGDRVLQEVSKRLVACTRQEDLVGRLGGDEFVIVLPYLDADTRRAEVVARHVIDEITRPFRIDALEVGISPSIGISYFPEHTTELDALIHAADLAMYQAKQSGRANYHVYTRELDERSGLATGDQTRLKRGPLDERPVVDAQGGKAIAFEALARLREQRARATRPPEHPSGD</sequence>
<dbReference type="InterPro" id="IPR029787">
    <property type="entry name" value="Nucleotide_cyclase"/>
</dbReference>
<keyword evidence="5" id="KW-1185">Reference proteome</keyword>
<dbReference type="InterPro" id="IPR000014">
    <property type="entry name" value="PAS"/>
</dbReference>
<dbReference type="SUPFAM" id="SSF55785">
    <property type="entry name" value="PYP-like sensor domain (PAS domain)"/>
    <property type="match status" value="1"/>
</dbReference>
<keyword evidence="1" id="KW-0812">Transmembrane</keyword>
<keyword evidence="1" id="KW-0472">Membrane</keyword>
<dbReference type="InterPro" id="IPR000700">
    <property type="entry name" value="PAS-assoc_C"/>
</dbReference>
<gene>
    <name evidence="4" type="ORF">GO608_12105</name>
</gene>
<accession>A0ABX1N480</accession>
<evidence type="ECO:0000313" key="4">
    <source>
        <dbReference type="EMBL" id="NMF94069.1"/>
    </source>
</evidence>
<dbReference type="PANTHER" id="PTHR44757:SF2">
    <property type="entry name" value="BIOFILM ARCHITECTURE MAINTENANCE PROTEIN MBAA"/>
    <property type="match status" value="1"/>
</dbReference>
<evidence type="ECO:0000256" key="1">
    <source>
        <dbReference type="SAM" id="Phobius"/>
    </source>
</evidence>
<dbReference type="CDD" id="cd00130">
    <property type="entry name" value="PAS"/>
    <property type="match status" value="1"/>
</dbReference>
<dbReference type="InterPro" id="IPR052155">
    <property type="entry name" value="Biofilm_reg_signaling"/>
</dbReference>
<evidence type="ECO:0000259" key="3">
    <source>
        <dbReference type="PROSITE" id="PS50887"/>
    </source>
</evidence>
<feature type="domain" description="GGDEF" evidence="3">
    <location>
        <begin position="528"/>
        <end position="662"/>
    </location>
</feature>
<feature type="transmembrane region" description="Helical" evidence="1">
    <location>
        <begin position="26"/>
        <end position="48"/>
    </location>
</feature>
<reference evidence="4" key="1">
    <citation type="submission" date="2019-12" db="EMBL/GenBank/DDBJ databases">
        <title>Comparative genomics gives insights into the taxonomy of the Azoarcus-Aromatoleum group and reveals separate origins of nif in the plant-associated Azoarcus and non-plant-associated Aromatoleum sub-groups.</title>
        <authorList>
            <person name="Lafos M."/>
            <person name="Maluk M."/>
            <person name="Batista M."/>
            <person name="Junghare M."/>
            <person name="Carmona M."/>
            <person name="Faoro H."/>
            <person name="Cruz L.M."/>
            <person name="Battistoni F."/>
            <person name="De Souza E."/>
            <person name="Pedrosa F."/>
            <person name="Chen W.-M."/>
            <person name="Poole P.S."/>
            <person name="Dixon R.A."/>
            <person name="James E.K."/>
        </authorList>
    </citation>
    <scope>NUCLEOTIDE SEQUENCE</scope>
    <source>
        <strain evidence="4">U120</strain>
    </source>
</reference>
<dbReference type="PROSITE" id="PS50887">
    <property type="entry name" value="GGDEF"/>
    <property type="match status" value="1"/>
</dbReference>
<organism evidence="4 5">
    <name type="scientific">Aromatoleum buckelii</name>
    <dbReference type="NCBI Taxonomy" id="200254"/>
    <lineage>
        <taxon>Bacteria</taxon>
        <taxon>Pseudomonadati</taxon>
        <taxon>Pseudomonadota</taxon>
        <taxon>Betaproteobacteria</taxon>
        <taxon>Rhodocyclales</taxon>
        <taxon>Rhodocyclaceae</taxon>
        <taxon>Aromatoleum</taxon>
    </lineage>
</organism>
<keyword evidence="1" id="KW-1133">Transmembrane helix</keyword>
<dbReference type="Pfam" id="PF13426">
    <property type="entry name" value="PAS_9"/>
    <property type="match status" value="1"/>
</dbReference>
<dbReference type="InterPro" id="IPR043128">
    <property type="entry name" value="Rev_trsase/Diguanyl_cyclase"/>
</dbReference>
<dbReference type="Proteomes" id="UP000601990">
    <property type="component" value="Unassembled WGS sequence"/>
</dbReference>
<dbReference type="SMART" id="SM00086">
    <property type="entry name" value="PAC"/>
    <property type="match status" value="1"/>
</dbReference>
<dbReference type="PANTHER" id="PTHR44757">
    <property type="entry name" value="DIGUANYLATE CYCLASE DGCP"/>
    <property type="match status" value="1"/>
</dbReference>
<feature type="transmembrane region" description="Helical" evidence="1">
    <location>
        <begin position="292"/>
        <end position="315"/>
    </location>
</feature>
<protein>
    <submittedName>
        <fullName evidence="4">Diguanylate cyclase</fullName>
    </submittedName>
</protein>
<evidence type="ECO:0000259" key="2">
    <source>
        <dbReference type="PROSITE" id="PS50113"/>
    </source>
</evidence>
<dbReference type="InterPro" id="IPR000160">
    <property type="entry name" value="GGDEF_dom"/>
</dbReference>
<dbReference type="NCBIfam" id="TIGR00254">
    <property type="entry name" value="GGDEF"/>
    <property type="match status" value="1"/>
</dbReference>
<dbReference type="CDD" id="cd18774">
    <property type="entry name" value="PDC2_HK_sensor"/>
    <property type="match status" value="1"/>
</dbReference>
<dbReference type="NCBIfam" id="TIGR00229">
    <property type="entry name" value="sensory_box"/>
    <property type="match status" value="1"/>
</dbReference>
<dbReference type="Pfam" id="PF00990">
    <property type="entry name" value="GGDEF"/>
    <property type="match status" value="1"/>
</dbReference>
<evidence type="ECO:0000313" key="5">
    <source>
        <dbReference type="Proteomes" id="UP000601990"/>
    </source>
</evidence>
<dbReference type="EMBL" id="WTVH01000022">
    <property type="protein sequence ID" value="NMF94069.1"/>
    <property type="molecule type" value="Genomic_DNA"/>
</dbReference>
<dbReference type="PROSITE" id="PS50113">
    <property type="entry name" value="PAC"/>
    <property type="match status" value="1"/>
</dbReference>